<accession>A0A9D2S3F7</accession>
<dbReference type="Pfam" id="PF12833">
    <property type="entry name" value="HTH_18"/>
    <property type="match status" value="1"/>
</dbReference>
<dbReference type="GO" id="GO:0043565">
    <property type="term" value="F:sequence-specific DNA binding"/>
    <property type="evidence" value="ECO:0007669"/>
    <property type="project" value="InterPro"/>
</dbReference>
<protein>
    <submittedName>
        <fullName evidence="5">AraC family transcriptional regulator</fullName>
    </submittedName>
</protein>
<dbReference type="PANTHER" id="PTHR46796">
    <property type="entry name" value="HTH-TYPE TRANSCRIPTIONAL ACTIVATOR RHAS-RELATED"/>
    <property type="match status" value="1"/>
</dbReference>
<keyword evidence="3" id="KW-0804">Transcription</keyword>
<feature type="domain" description="HTH araC/xylS-type" evidence="4">
    <location>
        <begin position="184"/>
        <end position="282"/>
    </location>
</feature>
<evidence type="ECO:0000256" key="3">
    <source>
        <dbReference type="ARBA" id="ARBA00023163"/>
    </source>
</evidence>
<dbReference type="PANTHER" id="PTHR46796:SF6">
    <property type="entry name" value="ARAC SUBFAMILY"/>
    <property type="match status" value="1"/>
</dbReference>
<dbReference type="InterPro" id="IPR011051">
    <property type="entry name" value="RmlC_Cupin_sf"/>
</dbReference>
<reference evidence="5" key="1">
    <citation type="journal article" date="2021" name="PeerJ">
        <title>Extensive microbial diversity within the chicken gut microbiome revealed by metagenomics and culture.</title>
        <authorList>
            <person name="Gilroy R."/>
            <person name="Ravi A."/>
            <person name="Getino M."/>
            <person name="Pursley I."/>
            <person name="Horton D.L."/>
            <person name="Alikhan N.F."/>
            <person name="Baker D."/>
            <person name="Gharbi K."/>
            <person name="Hall N."/>
            <person name="Watson M."/>
            <person name="Adriaenssens E.M."/>
            <person name="Foster-Nyarko E."/>
            <person name="Jarju S."/>
            <person name="Secka A."/>
            <person name="Antonio M."/>
            <person name="Oren A."/>
            <person name="Chaudhuri R.R."/>
            <person name="La Ragione R."/>
            <person name="Hildebrand F."/>
            <person name="Pallen M.J."/>
        </authorList>
    </citation>
    <scope>NUCLEOTIDE SEQUENCE</scope>
    <source>
        <strain evidence="5">ChiBcec8-13705</strain>
    </source>
</reference>
<comment type="caution">
    <text evidence="5">The sequence shown here is derived from an EMBL/GenBank/DDBJ whole genome shotgun (WGS) entry which is preliminary data.</text>
</comment>
<dbReference type="GO" id="GO:0003700">
    <property type="term" value="F:DNA-binding transcription factor activity"/>
    <property type="evidence" value="ECO:0007669"/>
    <property type="project" value="InterPro"/>
</dbReference>
<dbReference type="AlphaFoldDB" id="A0A9D2S3F7"/>
<keyword evidence="1" id="KW-0805">Transcription regulation</keyword>
<dbReference type="InterPro" id="IPR009057">
    <property type="entry name" value="Homeodomain-like_sf"/>
</dbReference>
<dbReference type="InterPro" id="IPR013096">
    <property type="entry name" value="Cupin_2"/>
</dbReference>
<dbReference type="CDD" id="cd02208">
    <property type="entry name" value="cupin_RmlC-like"/>
    <property type="match status" value="1"/>
</dbReference>
<reference evidence="5" key="2">
    <citation type="submission" date="2021-04" db="EMBL/GenBank/DDBJ databases">
        <authorList>
            <person name="Gilroy R."/>
        </authorList>
    </citation>
    <scope>NUCLEOTIDE SEQUENCE</scope>
    <source>
        <strain evidence="5">ChiBcec8-13705</strain>
    </source>
</reference>
<evidence type="ECO:0000313" key="6">
    <source>
        <dbReference type="Proteomes" id="UP000886803"/>
    </source>
</evidence>
<keyword evidence="2" id="KW-0238">DNA-binding</keyword>
<evidence type="ECO:0000259" key="4">
    <source>
        <dbReference type="PROSITE" id="PS01124"/>
    </source>
</evidence>
<dbReference type="Gene3D" id="2.60.120.10">
    <property type="entry name" value="Jelly Rolls"/>
    <property type="match status" value="1"/>
</dbReference>
<dbReference type="PROSITE" id="PS01124">
    <property type="entry name" value="HTH_ARAC_FAMILY_2"/>
    <property type="match status" value="1"/>
</dbReference>
<dbReference type="EMBL" id="DWYG01000021">
    <property type="protein sequence ID" value="HJB41270.1"/>
    <property type="molecule type" value="Genomic_DNA"/>
</dbReference>
<dbReference type="SUPFAM" id="SSF51182">
    <property type="entry name" value="RmlC-like cupins"/>
    <property type="match status" value="1"/>
</dbReference>
<dbReference type="Proteomes" id="UP000886803">
    <property type="component" value="Unassembled WGS sequence"/>
</dbReference>
<gene>
    <name evidence="5" type="ORF">H9945_02090</name>
</gene>
<dbReference type="InterPro" id="IPR050204">
    <property type="entry name" value="AraC_XylS_family_regulators"/>
</dbReference>
<organism evidence="5 6">
    <name type="scientific">Candidatus Gemmiger avicola</name>
    <dbReference type="NCBI Taxonomy" id="2838605"/>
    <lineage>
        <taxon>Bacteria</taxon>
        <taxon>Bacillati</taxon>
        <taxon>Bacillota</taxon>
        <taxon>Clostridia</taxon>
        <taxon>Eubacteriales</taxon>
        <taxon>Gemmiger</taxon>
    </lineage>
</organism>
<name>A0A9D2S3F7_9FIRM</name>
<dbReference type="Gene3D" id="1.10.10.60">
    <property type="entry name" value="Homeodomain-like"/>
    <property type="match status" value="2"/>
</dbReference>
<evidence type="ECO:0000256" key="2">
    <source>
        <dbReference type="ARBA" id="ARBA00023125"/>
    </source>
</evidence>
<dbReference type="Pfam" id="PF07883">
    <property type="entry name" value="Cupin_2"/>
    <property type="match status" value="1"/>
</dbReference>
<dbReference type="InterPro" id="IPR014710">
    <property type="entry name" value="RmlC-like_jellyroll"/>
</dbReference>
<evidence type="ECO:0000256" key="1">
    <source>
        <dbReference type="ARBA" id="ARBA00023015"/>
    </source>
</evidence>
<sequence length="288" mass="31563">MNIPPSLREPRPGRRDRPLEIYAMQAGPAGLEVPVHWHDHAEILLMQAGELALTVEGEPRTGRPGDVFYLNPRALHGMRSPGPECRYLAFVFPLPWLGFAQADEAEDYLRPLAEGSARVATQLPPDSAAAAGVLLNQAAAWAKSEAPGGWLGVKGCLLQLFARLYADGQIKSRPAETALADTLRAIAKYLEEHCAERITLAEMGARFHMSAKYFSVFFKRYFAQGFAAYLTALRLERAKQLLAETDAGLDVIAQAAGLSSANYLIRVFHAATGLTPGQWRRQSRAAPR</sequence>
<dbReference type="SUPFAM" id="SSF46689">
    <property type="entry name" value="Homeodomain-like"/>
    <property type="match status" value="2"/>
</dbReference>
<dbReference type="InterPro" id="IPR018060">
    <property type="entry name" value="HTH_AraC"/>
</dbReference>
<evidence type="ECO:0000313" key="5">
    <source>
        <dbReference type="EMBL" id="HJB41270.1"/>
    </source>
</evidence>
<dbReference type="SMART" id="SM00342">
    <property type="entry name" value="HTH_ARAC"/>
    <property type="match status" value="1"/>
</dbReference>
<proteinExistence type="predicted"/>